<protein>
    <recommendedName>
        <fullName evidence="4">Tartrate-resistant acid phosphatase type 5</fullName>
        <ecNumber evidence="3">3.1.3.2</ecNumber>
    </recommendedName>
    <alternativeName>
        <fullName evidence="11">Tartrate-resistant acid ATPase</fullName>
    </alternativeName>
    <alternativeName>
        <fullName evidence="10">Type 5 acid phosphatase</fullName>
    </alternativeName>
</protein>
<dbReference type="GO" id="GO:0003993">
    <property type="term" value="F:acid phosphatase activity"/>
    <property type="evidence" value="ECO:0007669"/>
    <property type="project" value="UniProtKB-EC"/>
</dbReference>
<evidence type="ECO:0000256" key="11">
    <source>
        <dbReference type="ARBA" id="ARBA00031589"/>
    </source>
</evidence>
<feature type="transmembrane region" description="Helical" evidence="12">
    <location>
        <begin position="61"/>
        <end position="77"/>
    </location>
</feature>
<dbReference type="PANTHER" id="PTHR10161:SF14">
    <property type="entry name" value="TARTRATE-RESISTANT ACID PHOSPHATASE TYPE 5"/>
    <property type="match status" value="1"/>
</dbReference>
<keyword evidence="8" id="KW-1015">Disulfide bond</keyword>
<dbReference type="EMBL" id="JAOTOJ010000002">
    <property type="protein sequence ID" value="KAK9407739.1"/>
    <property type="molecule type" value="Genomic_DNA"/>
</dbReference>
<dbReference type="AlphaFoldDB" id="A0AAW1BZZ5"/>
<evidence type="ECO:0000256" key="8">
    <source>
        <dbReference type="ARBA" id="ARBA00023157"/>
    </source>
</evidence>
<evidence type="ECO:0000256" key="7">
    <source>
        <dbReference type="ARBA" id="ARBA00023004"/>
    </source>
</evidence>
<comment type="caution">
    <text evidence="14">The sequence shown here is derived from an EMBL/GenBank/DDBJ whole genome shotgun (WGS) entry which is preliminary data.</text>
</comment>
<keyword evidence="7" id="KW-0408">Iron</keyword>
<name>A0AAW1BZZ5_CROAD</name>
<proteinExistence type="predicted"/>
<evidence type="ECO:0000259" key="13">
    <source>
        <dbReference type="Pfam" id="PF00149"/>
    </source>
</evidence>
<dbReference type="Pfam" id="PF00149">
    <property type="entry name" value="Metallophos"/>
    <property type="match status" value="1"/>
</dbReference>
<dbReference type="CDD" id="cd07378">
    <property type="entry name" value="MPP_ACP5"/>
    <property type="match status" value="1"/>
</dbReference>
<organism evidence="14 15">
    <name type="scientific">Crotalus adamanteus</name>
    <name type="common">Eastern diamondback rattlesnake</name>
    <dbReference type="NCBI Taxonomy" id="8729"/>
    <lineage>
        <taxon>Eukaryota</taxon>
        <taxon>Metazoa</taxon>
        <taxon>Chordata</taxon>
        <taxon>Craniata</taxon>
        <taxon>Vertebrata</taxon>
        <taxon>Euteleostomi</taxon>
        <taxon>Lepidosauria</taxon>
        <taxon>Squamata</taxon>
        <taxon>Bifurcata</taxon>
        <taxon>Unidentata</taxon>
        <taxon>Episquamata</taxon>
        <taxon>Toxicofera</taxon>
        <taxon>Serpentes</taxon>
        <taxon>Colubroidea</taxon>
        <taxon>Viperidae</taxon>
        <taxon>Crotalinae</taxon>
        <taxon>Crotalus</taxon>
    </lineage>
</organism>
<evidence type="ECO:0000256" key="12">
    <source>
        <dbReference type="SAM" id="Phobius"/>
    </source>
</evidence>
<keyword evidence="12" id="KW-1133">Transmembrane helix</keyword>
<comment type="catalytic activity">
    <reaction evidence="1">
        <text>a phosphate monoester + H2O = an alcohol + phosphate</text>
        <dbReference type="Rhea" id="RHEA:15017"/>
        <dbReference type="ChEBI" id="CHEBI:15377"/>
        <dbReference type="ChEBI" id="CHEBI:30879"/>
        <dbReference type="ChEBI" id="CHEBI:43474"/>
        <dbReference type="ChEBI" id="CHEBI:67140"/>
        <dbReference type="EC" id="3.1.3.2"/>
    </reaction>
</comment>
<accession>A0AAW1BZZ5</accession>
<keyword evidence="9" id="KW-0325">Glycoprotein</keyword>
<evidence type="ECO:0000256" key="2">
    <source>
        <dbReference type="ARBA" id="ARBA00001962"/>
    </source>
</evidence>
<evidence type="ECO:0000256" key="6">
    <source>
        <dbReference type="ARBA" id="ARBA00022801"/>
    </source>
</evidence>
<evidence type="ECO:0000256" key="4">
    <source>
        <dbReference type="ARBA" id="ARBA00015822"/>
    </source>
</evidence>
<gene>
    <name evidence="14" type="ORF">NXF25_006513</name>
</gene>
<keyword evidence="5" id="KW-0732">Signal</keyword>
<evidence type="ECO:0000313" key="15">
    <source>
        <dbReference type="Proteomes" id="UP001474421"/>
    </source>
</evidence>
<evidence type="ECO:0000256" key="3">
    <source>
        <dbReference type="ARBA" id="ARBA00012646"/>
    </source>
</evidence>
<dbReference type="InterPro" id="IPR029052">
    <property type="entry name" value="Metallo-depent_PP-like"/>
</dbReference>
<evidence type="ECO:0000256" key="9">
    <source>
        <dbReference type="ARBA" id="ARBA00023180"/>
    </source>
</evidence>
<dbReference type="Gene3D" id="3.60.21.10">
    <property type="match status" value="1"/>
</dbReference>
<dbReference type="InterPro" id="IPR004843">
    <property type="entry name" value="Calcineurin-like_PHP"/>
</dbReference>
<dbReference type="Proteomes" id="UP001474421">
    <property type="component" value="Unassembled WGS sequence"/>
</dbReference>
<reference evidence="14 15" key="1">
    <citation type="journal article" date="2024" name="Proc. Natl. Acad. Sci. U.S.A.">
        <title>The genetic regulatory architecture and epigenomic basis for age-related changes in rattlesnake venom.</title>
        <authorList>
            <person name="Hogan M.P."/>
            <person name="Holding M.L."/>
            <person name="Nystrom G.S."/>
            <person name="Colston T.J."/>
            <person name="Bartlett D.A."/>
            <person name="Mason A.J."/>
            <person name="Ellsworth S.A."/>
            <person name="Rautsaw R.M."/>
            <person name="Lawrence K.C."/>
            <person name="Strickland J.L."/>
            <person name="He B."/>
            <person name="Fraser P."/>
            <person name="Margres M.J."/>
            <person name="Gilbert D.M."/>
            <person name="Gibbs H.L."/>
            <person name="Parkinson C.L."/>
            <person name="Rokyta D.R."/>
        </authorList>
    </citation>
    <scope>NUCLEOTIDE SEQUENCE [LARGE SCALE GENOMIC DNA]</scope>
    <source>
        <strain evidence="14">DRR0105</strain>
    </source>
</reference>
<keyword evidence="6" id="KW-0378">Hydrolase</keyword>
<evidence type="ECO:0000256" key="1">
    <source>
        <dbReference type="ARBA" id="ARBA00000032"/>
    </source>
</evidence>
<keyword evidence="12" id="KW-0812">Transmembrane</keyword>
<evidence type="ECO:0000256" key="5">
    <source>
        <dbReference type="ARBA" id="ARBA00022729"/>
    </source>
</evidence>
<evidence type="ECO:0000256" key="10">
    <source>
        <dbReference type="ARBA" id="ARBA00029999"/>
    </source>
</evidence>
<keyword evidence="12" id="KW-0472">Membrane</keyword>
<sequence length="382" mass="43080">MTLTPSLRGGGSVTWRWGRGFVPPLHSAFLPCRYFLEWGGASRAERTPGLARRRRKLTDRMSFLYLLGVFLAVLPSLEAGSSLRFIAVGDWGGLPNAPFYTAREVAVAKEMGRTVASLGADFILSLGDNFYYNGVTNMYDKRFQETFESVFQAPSLRKLPWYVVAGNHDHSGNVSAQIAYSKISKRWHFPKYYYKLKFKVPGSNTTLAILMIDTVTICGNSDDFQSEQPLRPQNAGMARSQLSWLRKQMASSQDDYLLVAGHYPVWSVGKHGPTECLVKQLQPLLLKHKATAYLCGHDHNLQYLLDKGGIGHVLSGAGNFMDNSKQHLHKVPNGYLRFFYGQTSSQGGFAYFEIDGKEMRIFYIEARGKSLYKTSLPRRRLF</sequence>
<dbReference type="PANTHER" id="PTHR10161">
    <property type="entry name" value="TARTRATE-RESISTANT ACID PHOSPHATASE TYPE 5"/>
    <property type="match status" value="1"/>
</dbReference>
<dbReference type="SUPFAM" id="SSF56300">
    <property type="entry name" value="Metallo-dependent phosphatases"/>
    <property type="match status" value="1"/>
</dbReference>
<comment type="cofactor">
    <cofactor evidence="2">
        <name>Fe cation</name>
        <dbReference type="ChEBI" id="CHEBI:24875"/>
    </cofactor>
</comment>
<dbReference type="GO" id="GO:0045453">
    <property type="term" value="P:bone resorption"/>
    <property type="evidence" value="ECO:0007669"/>
    <property type="project" value="TreeGrafter"/>
</dbReference>
<dbReference type="EC" id="3.1.3.2" evidence="3"/>
<dbReference type="InterPro" id="IPR051558">
    <property type="entry name" value="Metallophosphoesterase_PAP"/>
</dbReference>
<feature type="domain" description="Calcineurin-like phosphoesterase" evidence="13">
    <location>
        <begin position="83"/>
        <end position="300"/>
    </location>
</feature>
<evidence type="ECO:0000313" key="14">
    <source>
        <dbReference type="EMBL" id="KAK9407739.1"/>
    </source>
</evidence>
<dbReference type="FunFam" id="3.60.21.10:FF:000033">
    <property type="entry name" value="Tartrate-resistant acid phosphatase type 5"/>
    <property type="match status" value="1"/>
</dbReference>
<dbReference type="InterPro" id="IPR024927">
    <property type="entry name" value="Acid_PPase"/>
</dbReference>
<keyword evidence="15" id="KW-1185">Reference proteome</keyword>